<sequence>MFQTVSGLQKVEVAGFSPGENNLVVAKIRVIATYYAISMAQTRFVQLVTTGRVGQLTFNTSNVSIKRDVVLSSTTSMTIGSTTWTQSLADRTSVQYIQLKQQVEEQVRQYTLSD</sequence>
<evidence type="ECO:0000259" key="1">
    <source>
        <dbReference type="PROSITE" id="PS50024"/>
    </source>
</evidence>
<evidence type="ECO:0000313" key="2">
    <source>
        <dbReference type="Proteomes" id="UP000515135"/>
    </source>
</evidence>
<gene>
    <name evidence="3" type="primary">LOC109469965</name>
</gene>
<dbReference type="OrthoDB" id="10450252at2759"/>
<organism evidence="2 3">
    <name type="scientific">Branchiostoma belcheri</name>
    <name type="common">Amphioxus</name>
    <dbReference type="NCBI Taxonomy" id="7741"/>
    <lineage>
        <taxon>Eukaryota</taxon>
        <taxon>Metazoa</taxon>
        <taxon>Chordata</taxon>
        <taxon>Cephalochordata</taxon>
        <taxon>Leptocardii</taxon>
        <taxon>Amphioxiformes</taxon>
        <taxon>Branchiostomatidae</taxon>
        <taxon>Branchiostoma</taxon>
    </lineage>
</organism>
<reference evidence="3" key="1">
    <citation type="submission" date="2025-08" db="UniProtKB">
        <authorList>
            <consortium name="RefSeq"/>
        </authorList>
    </citation>
    <scope>IDENTIFICATION</scope>
    <source>
        <tissue evidence="3">Gonad</tissue>
    </source>
</reference>
<feature type="domain" description="SEA" evidence="1">
    <location>
        <begin position="69"/>
        <end position="114"/>
    </location>
</feature>
<evidence type="ECO:0000313" key="3">
    <source>
        <dbReference type="RefSeq" id="XP_019624289.1"/>
    </source>
</evidence>
<accession>A0A6P4YRF5</accession>
<dbReference type="InterPro" id="IPR000082">
    <property type="entry name" value="SEA_dom"/>
</dbReference>
<dbReference type="Proteomes" id="UP000515135">
    <property type="component" value="Unplaced"/>
</dbReference>
<dbReference type="PROSITE" id="PS50024">
    <property type="entry name" value="SEA"/>
    <property type="match status" value="1"/>
</dbReference>
<dbReference type="KEGG" id="bbel:109469965"/>
<name>A0A6P4YRF5_BRABE</name>
<dbReference type="RefSeq" id="XP_019624289.1">
    <property type="nucleotide sequence ID" value="XM_019768730.1"/>
</dbReference>
<proteinExistence type="predicted"/>
<protein>
    <submittedName>
        <fullName evidence="3">Uncharacterized protein LOC109469965</fullName>
    </submittedName>
</protein>
<dbReference type="GeneID" id="109469965"/>
<dbReference type="AlphaFoldDB" id="A0A6P4YRF5"/>
<keyword evidence="2" id="KW-1185">Reference proteome</keyword>